<keyword evidence="3 6" id="KW-1133">Transmembrane helix</keyword>
<feature type="transmembrane region" description="Helical" evidence="6">
    <location>
        <begin position="106"/>
        <end position="129"/>
    </location>
</feature>
<dbReference type="PANTHER" id="PTHR21377">
    <property type="entry name" value="PROTEIN FAM210B, MITOCHONDRIAL"/>
    <property type="match status" value="1"/>
</dbReference>
<comment type="subcellular location">
    <subcellularLocation>
        <location evidence="1">Membrane</location>
        <topology evidence="1">Single-pass membrane protein</topology>
    </subcellularLocation>
</comment>
<dbReference type="AlphaFoldDB" id="A0A915DF31"/>
<evidence type="ECO:0000256" key="2">
    <source>
        <dbReference type="ARBA" id="ARBA00022692"/>
    </source>
</evidence>
<evidence type="ECO:0000256" key="5">
    <source>
        <dbReference type="ARBA" id="ARBA00023136"/>
    </source>
</evidence>
<proteinExistence type="predicted"/>
<dbReference type="InterPro" id="IPR045866">
    <property type="entry name" value="FAM210A/B-like"/>
</dbReference>
<dbReference type="Pfam" id="PF06916">
    <property type="entry name" value="FAM210A-B_dom"/>
    <property type="match status" value="1"/>
</dbReference>
<keyword evidence="5 6" id="KW-0472">Membrane</keyword>
<feature type="domain" description="DUF1279" evidence="7">
    <location>
        <begin position="98"/>
        <end position="154"/>
    </location>
</feature>
<sequence length="170" mass="19573">MIRSLFRCSGARSCLLNPARPSVSFNQFALESRLQQIQKSSEILLAVAILPMDYTPSSGVRRNLERFQLVRSQEKIERQQKEAERMEQEAMPTGLFAKLKYYLKRYAYIAIPVHMTCCTLWAIVIYLVVKSGVDVIAFLEFLHIPDKWIEKIKNHLPVLEFGSSLSCCTK</sequence>
<evidence type="ECO:0000256" key="4">
    <source>
        <dbReference type="ARBA" id="ARBA00023054"/>
    </source>
</evidence>
<dbReference type="WBParaSite" id="jg18573">
    <property type="protein sequence ID" value="jg18573"/>
    <property type="gene ID" value="jg18573"/>
</dbReference>
<organism evidence="8 9">
    <name type="scientific">Ditylenchus dipsaci</name>
    <dbReference type="NCBI Taxonomy" id="166011"/>
    <lineage>
        <taxon>Eukaryota</taxon>
        <taxon>Metazoa</taxon>
        <taxon>Ecdysozoa</taxon>
        <taxon>Nematoda</taxon>
        <taxon>Chromadorea</taxon>
        <taxon>Rhabditida</taxon>
        <taxon>Tylenchina</taxon>
        <taxon>Tylenchomorpha</taxon>
        <taxon>Sphaerularioidea</taxon>
        <taxon>Anguinidae</taxon>
        <taxon>Anguininae</taxon>
        <taxon>Ditylenchus</taxon>
    </lineage>
</organism>
<evidence type="ECO:0000313" key="8">
    <source>
        <dbReference type="Proteomes" id="UP000887574"/>
    </source>
</evidence>
<keyword evidence="2 6" id="KW-0812">Transmembrane</keyword>
<evidence type="ECO:0000259" key="7">
    <source>
        <dbReference type="Pfam" id="PF06916"/>
    </source>
</evidence>
<keyword evidence="8" id="KW-1185">Reference proteome</keyword>
<evidence type="ECO:0000313" key="9">
    <source>
        <dbReference type="WBParaSite" id="jg18573"/>
    </source>
</evidence>
<keyword evidence="4" id="KW-0175">Coiled coil</keyword>
<dbReference type="PANTHER" id="PTHR21377:SF1">
    <property type="entry name" value="PROTEIN FAM210A"/>
    <property type="match status" value="1"/>
</dbReference>
<dbReference type="GO" id="GO:0016020">
    <property type="term" value="C:membrane"/>
    <property type="evidence" value="ECO:0007669"/>
    <property type="project" value="UniProtKB-SubCell"/>
</dbReference>
<evidence type="ECO:0000256" key="1">
    <source>
        <dbReference type="ARBA" id="ARBA00004167"/>
    </source>
</evidence>
<dbReference type="Proteomes" id="UP000887574">
    <property type="component" value="Unplaced"/>
</dbReference>
<evidence type="ECO:0000256" key="3">
    <source>
        <dbReference type="ARBA" id="ARBA00022989"/>
    </source>
</evidence>
<dbReference type="InterPro" id="IPR009688">
    <property type="entry name" value="FAM210A/B-like_dom"/>
</dbReference>
<accession>A0A915DF31</accession>
<evidence type="ECO:0000256" key="6">
    <source>
        <dbReference type="SAM" id="Phobius"/>
    </source>
</evidence>
<dbReference type="GO" id="GO:0005739">
    <property type="term" value="C:mitochondrion"/>
    <property type="evidence" value="ECO:0007669"/>
    <property type="project" value="TreeGrafter"/>
</dbReference>
<reference evidence="9" key="1">
    <citation type="submission" date="2022-11" db="UniProtKB">
        <authorList>
            <consortium name="WormBaseParasite"/>
        </authorList>
    </citation>
    <scope>IDENTIFICATION</scope>
</reference>
<protein>
    <submittedName>
        <fullName evidence="9">DUF1279 domain-containing protein</fullName>
    </submittedName>
</protein>
<name>A0A915DF31_9BILA</name>